<gene>
    <name evidence="1" type="ORF">CQW23_06342</name>
</gene>
<reference evidence="2" key="2">
    <citation type="journal article" date="2017" name="J. Anim. Genet.">
        <title>Multiple reference genome sequences of hot pepper reveal the massive evolution of plant disease resistance genes by retroduplication.</title>
        <authorList>
            <person name="Kim S."/>
            <person name="Park J."/>
            <person name="Yeom S.-I."/>
            <person name="Kim Y.-M."/>
            <person name="Seo E."/>
            <person name="Kim K.-T."/>
            <person name="Kim M.-S."/>
            <person name="Lee J.M."/>
            <person name="Cheong K."/>
            <person name="Shin H.-S."/>
            <person name="Kim S.-B."/>
            <person name="Han K."/>
            <person name="Lee J."/>
            <person name="Park M."/>
            <person name="Lee H.-A."/>
            <person name="Lee H.-Y."/>
            <person name="Lee Y."/>
            <person name="Oh S."/>
            <person name="Lee J.H."/>
            <person name="Choi E."/>
            <person name="Choi E."/>
            <person name="Lee S.E."/>
            <person name="Jeon J."/>
            <person name="Kim H."/>
            <person name="Choi G."/>
            <person name="Song H."/>
            <person name="Lee J."/>
            <person name="Lee S.-C."/>
            <person name="Kwon J.-K."/>
            <person name="Lee H.-Y."/>
            <person name="Koo N."/>
            <person name="Hong Y."/>
            <person name="Kim R.W."/>
            <person name="Kang W.-H."/>
            <person name="Huh J.H."/>
            <person name="Kang B.-C."/>
            <person name="Yang T.-J."/>
            <person name="Lee Y.-H."/>
            <person name="Bennetzen J.L."/>
            <person name="Choi D."/>
        </authorList>
    </citation>
    <scope>NUCLEOTIDE SEQUENCE [LARGE SCALE GENOMIC DNA]</scope>
    <source>
        <strain evidence="2">cv. PBC81</strain>
    </source>
</reference>
<protein>
    <submittedName>
        <fullName evidence="1">Uncharacterized protein</fullName>
    </submittedName>
</protein>
<comment type="caution">
    <text evidence="1">The sequence shown here is derived from an EMBL/GenBank/DDBJ whole genome shotgun (WGS) entry which is preliminary data.</text>
</comment>
<keyword evidence="2" id="KW-1185">Reference proteome</keyword>
<dbReference type="AlphaFoldDB" id="A0A2G2X348"/>
<dbReference type="Gene3D" id="3.30.930.10">
    <property type="entry name" value="Bira Bifunctional Protein, Domain 2"/>
    <property type="match status" value="2"/>
</dbReference>
<sequence length="133" mass="15006">MMNMIAGGAAAHPFVTHNKDLNMLESQGLNMYESVQANFLRYCKPNSPLSKLKCACDTQKCIRAGGKHNDLDDIYRLLSERIYVTYFGGNEKSSLPADNEARDLWLQFLSPSRMLPFDFKGIVYVVDSGFSKQ</sequence>
<name>A0A2G2X348_CAPBA</name>
<dbReference type="SUPFAM" id="SSF55681">
    <property type="entry name" value="Class II aaRS and biotin synthetases"/>
    <property type="match status" value="1"/>
</dbReference>
<dbReference type="GO" id="GO:0004813">
    <property type="term" value="F:alanine-tRNA ligase activity"/>
    <property type="evidence" value="ECO:0007669"/>
    <property type="project" value="TreeGrafter"/>
</dbReference>
<dbReference type="GO" id="GO:0006419">
    <property type="term" value="P:alanyl-tRNA aminoacylation"/>
    <property type="evidence" value="ECO:0007669"/>
    <property type="project" value="TreeGrafter"/>
</dbReference>
<proteinExistence type="predicted"/>
<evidence type="ECO:0000313" key="1">
    <source>
        <dbReference type="EMBL" id="PHT51880.1"/>
    </source>
</evidence>
<dbReference type="InterPro" id="IPR045864">
    <property type="entry name" value="aa-tRNA-synth_II/BPL/LPL"/>
</dbReference>
<evidence type="ECO:0000313" key="2">
    <source>
        <dbReference type="Proteomes" id="UP000224567"/>
    </source>
</evidence>
<dbReference type="GO" id="GO:0005739">
    <property type="term" value="C:mitochondrion"/>
    <property type="evidence" value="ECO:0007669"/>
    <property type="project" value="TreeGrafter"/>
</dbReference>
<dbReference type="InterPro" id="IPR050058">
    <property type="entry name" value="Ala-tRNA_ligase"/>
</dbReference>
<dbReference type="Proteomes" id="UP000224567">
    <property type="component" value="Unassembled WGS sequence"/>
</dbReference>
<organism evidence="1 2">
    <name type="scientific">Capsicum baccatum</name>
    <name type="common">Peruvian pepper</name>
    <dbReference type="NCBI Taxonomy" id="33114"/>
    <lineage>
        <taxon>Eukaryota</taxon>
        <taxon>Viridiplantae</taxon>
        <taxon>Streptophyta</taxon>
        <taxon>Embryophyta</taxon>
        <taxon>Tracheophyta</taxon>
        <taxon>Spermatophyta</taxon>
        <taxon>Magnoliopsida</taxon>
        <taxon>eudicotyledons</taxon>
        <taxon>Gunneridae</taxon>
        <taxon>Pentapetalae</taxon>
        <taxon>asterids</taxon>
        <taxon>lamiids</taxon>
        <taxon>Solanales</taxon>
        <taxon>Solanaceae</taxon>
        <taxon>Solanoideae</taxon>
        <taxon>Capsiceae</taxon>
        <taxon>Capsicum</taxon>
    </lineage>
</organism>
<reference evidence="1 2" key="1">
    <citation type="journal article" date="2017" name="Genome Biol.">
        <title>New reference genome sequences of hot pepper reveal the massive evolution of plant disease-resistance genes by retroduplication.</title>
        <authorList>
            <person name="Kim S."/>
            <person name="Park J."/>
            <person name="Yeom S.I."/>
            <person name="Kim Y.M."/>
            <person name="Seo E."/>
            <person name="Kim K.T."/>
            <person name="Kim M.S."/>
            <person name="Lee J.M."/>
            <person name="Cheong K."/>
            <person name="Shin H.S."/>
            <person name="Kim S.B."/>
            <person name="Han K."/>
            <person name="Lee J."/>
            <person name="Park M."/>
            <person name="Lee H.A."/>
            <person name="Lee H.Y."/>
            <person name="Lee Y."/>
            <person name="Oh S."/>
            <person name="Lee J.H."/>
            <person name="Choi E."/>
            <person name="Choi E."/>
            <person name="Lee S.E."/>
            <person name="Jeon J."/>
            <person name="Kim H."/>
            <person name="Choi G."/>
            <person name="Song H."/>
            <person name="Lee J."/>
            <person name="Lee S.C."/>
            <person name="Kwon J.K."/>
            <person name="Lee H.Y."/>
            <person name="Koo N."/>
            <person name="Hong Y."/>
            <person name="Kim R.W."/>
            <person name="Kang W.H."/>
            <person name="Huh J.H."/>
            <person name="Kang B.C."/>
            <person name="Yang T.J."/>
            <person name="Lee Y.H."/>
            <person name="Bennetzen J.L."/>
            <person name="Choi D."/>
        </authorList>
    </citation>
    <scope>NUCLEOTIDE SEQUENCE [LARGE SCALE GENOMIC DNA]</scope>
    <source>
        <strain evidence="2">cv. PBC81</strain>
    </source>
</reference>
<dbReference type="PANTHER" id="PTHR11777">
    <property type="entry name" value="ALANYL-TRNA SYNTHETASE"/>
    <property type="match status" value="1"/>
</dbReference>
<accession>A0A2G2X348</accession>
<dbReference type="GO" id="GO:0009507">
    <property type="term" value="C:chloroplast"/>
    <property type="evidence" value="ECO:0007669"/>
    <property type="project" value="TreeGrafter"/>
</dbReference>
<dbReference type="OrthoDB" id="2423964at2759"/>
<dbReference type="STRING" id="33114.A0A2G2X348"/>
<dbReference type="GO" id="GO:0002161">
    <property type="term" value="F:aminoacyl-tRNA deacylase activity"/>
    <property type="evidence" value="ECO:0007669"/>
    <property type="project" value="TreeGrafter"/>
</dbReference>
<dbReference type="PANTHER" id="PTHR11777:SF9">
    <property type="entry name" value="ALANINE--TRNA LIGASE, CYTOPLASMIC"/>
    <property type="match status" value="1"/>
</dbReference>
<dbReference type="EMBL" id="MLFT02000003">
    <property type="protein sequence ID" value="PHT51880.1"/>
    <property type="molecule type" value="Genomic_DNA"/>
</dbReference>